<reference evidence="1" key="2">
    <citation type="journal article" date="2021" name="PeerJ">
        <title>Extensive microbial diversity within the chicken gut microbiome revealed by metagenomics and culture.</title>
        <authorList>
            <person name="Gilroy R."/>
            <person name="Ravi A."/>
            <person name="Getino M."/>
            <person name="Pursley I."/>
            <person name="Horton D.L."/>
            <person name="Alikhan N.F."/>
            <person name="Baker D."/>
            <person name="Gharbi K."/>
            <person name="Hall N."/>
            <person name="Watson M."/>
            <person name="Adriaenssens E.M."/>
            <person name="Foster-Nyarko E."/>
            <person name="Jarju S."/>
            <person name="Secka A."/>
            <person name="Antonio M."/>
            <person name="Oren A."/>
            <person name="Chaudhuri R.R."/>
            <person name="La Ragione R."/>
            <person name="Hildebrand F."/>
            <person name="Pallen M.J."/>
        </authorList>
    </citation>
    <scope>NUCLEOTIDE SEQUENCE</scope>
    <source>
        <strain evidence="1">2830</strain>
    </source>
</reference>
<keyword evidence="1" id="KW-0167">Capsid protein</keyword>
<keyword evidence="1" id="KW-0946">Virion</keyword>
<dbReference type="EMBL" id="DVMH01000021">
    <property type="protein sequence ID" value="HIU10392.1"/>
    <property type="molecule type" value="Genomic_DNA"/>
</dbReference>
<evidence type="ECO:0000313" key="1">
    <source>
        <dbReference type="EMBL" id="HIU10392.1"/>
    </source>
</evidence>
<dbReference type="Proteomes" id="UP000824124">
    <property type="component" value="Unassembled WGS sequence"/>
</dbReference>
<comment type="caution">
    <text evidence="1">The sequence shown here is derived from an EMBL/GenBank/DDBJ whole genome shotgun (WGS) entry which is preliminary data.</text>
</comment>
<accession>A0A9D1HJN2</accession>
<dbReference type="AlphaFoldDB" id="A0A9D1HJN2"/>
<proteinExistence type="predicted"/>
<reference evidence="1" key="1">
    <citation type="submission" date="2020-10" db="EMBL/GenBank/DDBJ databases">
        <authorList>
            <person name="Gilroy R."/>
        </authorList>
    </citation>
    <scope>NUCLEOTIDE SEQUENCE</scope>
    <source>
        <strain evidence="1">2830</strain>
    </source>
</reference>
<evidence type="ECO:0000313" key="2">
    <source>
        <dbReference type="Proteomes" id="UP000824124"/>
    </source>
</evidence>
<sequence>MAKTSIADVIVPEIFAAYVIKQTKELSALIQSGIAVQNDKLDDLVTQGGKLINMPFWAPITGDDEVLSDSAALTPAKITASQDVAALLIRGKAWSANELAGALAGSSPMAAIGAQVAGWWARKEQAVLISILNGIFGSALATTHVNDISAGTGDAAVISGNAILDTKQLLGDAADQFTAIAMHSAVYTTLQKQNLIAFIPNARGEVDFPTYLGYRVIVDDGCPVSDGVYSTYLFGAGSFGRGDGVPVDLTPVETDRDSLASDDILINRRAFVLHPFGVKFTNTTVTGATPTNAELATAANWAKVYEDKAIGLALLKHRIAPNAGA</sequence>
<dbReference type="SUPFAM" id="SSF56563">
    <property type="entry name" value="Major capsid protein gp5"/>
    <property type="match status" value="1"/>
</dbReference>
<protein>
    <submittedName>
        <fullName evidence="1">Coat protein</fullName>
    </submittedName>
</protein>
<gene>
    <name evidence="1" type="ORF">IAB00_03990</name>
</gene>
<name>A0A9D1HJN2_9FIRM</name>
<organism evidence="1 2">
    <name type="scientific">Candidatus Avidehalobacter gallistercoris</name>
    <dbReference type="NCBI Taxonomy" id="2840694"/>
    <lineage>
        <taxon>Bacteria</taxon>
        <taxon>Bacillati</taxon>
        <taxon>Bacillota</taxon>
        <taxon>Clostridia</taxon>
        <taxon>Eubacteriales</taxon>
        <taxon>Peptococcaceae</taxon>
        <taxon>Peptococcaceae incertae sedis</taxon>
        <taxon>Candidatus Avidehalobacter</taxon>
    </lineage>
</organism>